<keyword evidence="1" id="KW-0472">Membrane</keyword>
<keyword evidence="3" id="KW-0808">Transferase</keyword>
<keyword evidence="3" id="KW-0012">Acyltransferase</keyword>
<feature type="transmembrane region" description="Helical" evidence="1">
    <location>
        <begin position="127"/>
        <end position="145"/>
    </location>
</feature>
<evidence type="ECO:0000256" key="1">
    <source>
        <dbReference type="SAM" id="Phobius"/>
    </source>
</evidence>
<feature type="transmembrane region" description="Helical" evidence="1">
    <location>
        <begin position="165"/>
        <end position="192"/>
    </location>
</feature>
<dbReference type="GO" id="GO:0016746">
    <property type="term" value="F:acyltransferase activity"/>
    <property type="evidence" value="ECO:0007669"/>
    <property type="project" value="UniProtKB-KW"/>
</dbReference>
<dbReference type="PANTHER" id="PTHR23028:SF131">
    <property type="entry name" value="BLR2367 PROTEIN"/>
    <property type="match status" value="1"/>
</dbReference>
<feature type="transmembrane region" description="Helical" evidence="1">
    <location>
        <begin position="421"/>
        <end position="440"/>
    </location>
</feature>
<dbReference type="Pfam" id="PF01757">
    <property type="entry name" value="Acyl_transf_3"/>
    <property type="match status" value="1"/>
</dbReference>
<dbReference type="InterPro" id="IPR002656">
    <property type="entry name" value="Acyl_transf_3_dom"/>
</dbReference>
<dbReference type="InterPro" id="IPR050879">
    <property type="entry name" value="Acyltransferase_3"/>
</dbReference>
<proteinExistence type="predicted"/>
<reference evidence="3" key="1">
    <citation type="submission" date="2021-11" db="EMBL/GenBank/DDBJ databases">
        <title>Australian commercial rhizobial inoculants.</title>
        <authorList>
            <person name="Kohlmeier M.G."/>
            <person name="O'Hara G.W."/>
            <person name="Colombi E."/>
            <person name="Ramsay J.P."/>
            <person name="Terpolilli J."/>
        </authorList>
    </citation>
    <scope>NUCLEOTIDE SEQUENCE</scope>
    <source>
        <strain evidence="3">CC829</strain>
    </source>
</reference>
<evidence type="ECO:0000259" key="2">
    <source>
        <dbReference type="Pfam" id="PF01757"/>
    </source>
</evidence>
<feature type="domain" description="Acyltransferase 3" evidence="2">
    <location>
        <begin position="83"/>
        <end position="436"/>
    </location>
</feature>
<accession>A0ABY3QS71</accession>
<feature type="transmembrane region" description="Helical" evidence="1">
    <location>
        <begin position="322"/>
        <end position="343"/>
    </location>
</feature>
<name>A0ABY3QS71_9BRAD</name>
<feature type="transmembrane region" description="Helical" evidence="1">
    <location>
        <begin position="289"/>
        <end position="310"/>
    </location>
</feature>
<feature type="transmembrane region" description="Helical" evidence="1">
    <location>
        <begin position="257"/>
        <end position="277"/>
    </location>
</feature>
<feature type="transmembrane region" description="Helical" evidence="1">
    <location>
        <begin position="229"/>
        <end position="250"/>
    </location>
</feature>
<sequence length="470" mass="52425">MFSVNASKIRLRNAGTQAIVRRNAGVTDRDNLIAAQVREIRAGAPAFQRCQRAQCHLLTDAAAQEIRGVYVATQVHQEKEHVLSLDSIRGIAAVTVVVHHVIRMPTFLAAFSTPPWIECTYFRAGGFLVDLFFVLSGMVMSMSYVQSDFGRFSLREFMVRRFARIYPLHFVMLIVLLLFRLLRIGLVTLGVIAAMPAVFEVNNAYSFILNVFLLHSLGFLDYLNWNAPSWSISVEFYTYLVFGLVVLAAQRLGSVRWLYASAAVLAVASWLALAVWIGREEIGAQYDFGILRCFASFFLGVLTVKAVSYVPRAMSPAAKGAIQFAALLVALVNVCFIEAWPWISYLAPLTFSVFLGSLLAFPDAAVLPRLLVMKPLVWVGKRSYSIYMVHAFVILLAEYGVRAFGHRPIAWLESIYPGLPATLNLFALIAVVLVASDFTYRRVELQGGKLVRRWLQDNRFFAGAPATNST</sequence>
<dbReference type="PANTHER" id="PTHR23028">
    <property type="entry name" value="ACETYLTRANSFERASE"/>
    <property type="match status" value="1"/>
</dbReference>
<protein>
    <submittedName>
        <fullName evidence="3">Acyltransferase</fullName>
    </submittedName>
</protein>
<keyword evidence="1" id="KW-0812">Transmembrane</keyword>
<organism evidence="3 4">
    <name type="scientific">Bradyrhizobium barranii</name>
    <dbReference type="NCBI Taxonomy" id="2992140"/>
    <lineage>
        <taxon>Bacteria</taxon>
        <taxon>Pseudomonadati</taxon>
        <taxon>Pseudomonadota</taxon>
        <taxon>Alphaproteobacteria</taxon>
        <taxon>Hyphomicrobiales</taxon>
        <taxon>Nitrobacteraceae</taxon>
        <taxon>Bradyrhizobium</taxon>
    </lineage>
</organism>
<dbReference type="Proteomes" id="UP001430990">
    <property type="component" value="Chromosome"/>
</dbReference>
<evidence type="ECO:0000313" key="4">
    <source>
        <dbReference type="Proteomes" id="UP001430990"/>
    </source>
</evidence>
<feature type="transmembrane region" description="Helical" evidence="1">
    <location>
        <begin position="384"/>
        <end position="401"/>
    </location>
</feature>
<keyword evidence="1" id="KW-1133">Transmembrane helix</keyword>
<feature type="transmembrane region" description="Helical" evidence="1">
    <location>
        <begin position="349"/>
        <end position="372"/>
    </location>
</feature>
<dbReference type="EMBL" id="CP088100">
    <property type="protein sequence ID" value="UFW88717.1"/>
    <property type="molecule type" value="Genomic_DNA"/>
</dbReference>
<gene>
    <name evidence="3" type="ORF">BjapCC829_09560</name>
</gene>
<keyword evidence="4" id="KW-1185">Reference proteome</keyword>
<evidence type="ECO:0000313" key="3">
    <source>
        <dbReference type="EMBL" id="UFW88717.1"/>
    </source>
</evidence>
<dbReference type="RefSeq" id="WP_231144310.1">
    <property type="nucleotide sequence ID" value="NZ_CP088100.1"/>
</dbReference>